<feature type="compositionally biased region" description="Polar residues" evidence="5">
    <location>
        <begin position="1"/>
        <end position="13"/>
    </location>
</feature>
<feature type="region of interest" description="Disordered" evidence="5">
    <location>
        <begin position="186"/>
        <end position="218"/>
    </location>
</feature>
<proteinExistence type="predicted"/>
<dbReference type="Gene3D" id="1.20.120.1810">
    <property type="match status" value="1"/>
</dbReference>
<dbReference type="InterPro" id="IPR000943">
    <property type="entry name" value="RNA_pol_sigma70"/>
</dbReference>
<dbReference type="InterPro" id="IPR013325">
    <property type="entry name" value="RNA_pol_sigma_r2"/>
</dbReference>
<feature type="compositionally biased region" description="Basic and acidic residues" evidence="5">
    <location>
        <begin position="201"/>
        <end position="218"/>
    </location>
</feature>
<evidence type="ECO:0000259" key="7">
    <source>
        <dbReference type="Pfam" id="PF04542"/>
    </source>
</evidence>
<feature type="domain" description="RNA polymerase sigma-70 region 3" evidence="6">
    <location>
        <begin position="138"/>
        <end position="201"/>
    </location>
</feature>
<dbReference type="RefSeq" id="WP_212640163.1">
    <property type="nucleotide sequence ID" value="NZ_CP074132.1"/>
</dbReference>
<evidence type="ECO:0000256" key="4">
    <source>
        <dbReference type="ARBA" id="ARBA00023163"/>
    </source>
</evidence>
<dbReference type="PANTHER" id="PTHR30385:SF4">
    <property type="entry name" value="RNA POLYMERASE SIGMA-E FACTOR"/>
    <property type="match status" value="1"/>
</dbReference>
<evidence type="ECO:0000259" key="6">
    <source>
        <dbReference type="Pfam" id="PF04539"/>
    </source>
</evidence>
<dbReference type="PRINTS" id="PR00046">
    <property type="entry name" value="SIGMA70FCT"/>
</dbReference>
<keyword evidence="10" id="KW-1185">Reference proteome</keyword>
<dbReference type="InterPro" id="IPR007627">
    <property type="entry name" value="RNA_pol_sigma70_r2"/>
</dbReference>
<evidence type="ECO:0000313" key="10">
    <source>
        <dbReference type="Proteomes" id="UP000678016"/>
    </source>
</evidence>
<dbReference type="InterPro" id="IPR007630">
    <property type="entry name" value="RNA_pol_sigma70_r4"/>
</dbReference>
<evidence type="ECO:0000256" key="5">
    <source>
        <dbReference type="SAM" id="MobiDB-lite"/>
    </source>
</evidence>
<dbReference type="Pfam" id="PF04542">
    <property type="entry name" value="Sigma70_r2"/>
    <property type="match status" value="1"/>
</dbReference>
<dbReference type="Pfam" id="PF04545">
    <property type="entry name" value="Sigma70_r4"/>
    <property type="match status" value="1"/>
</dbReference>
<accession>A0ABX8BY08</accession>
<dbReference type="InterPro" id="IPR014322">
    <property type="entry name" value="RNA_pol_sigma-B/F/G"/>
</dbReference>
<keyword evidence="2" id="KW-0731">Sigma factor</keyword>
<evidence type="ECO:0000256" key="3">
    <source>
        <dbReference type="ARBA" id="ARBA00023125"/>
    </source>
</evidence>
<dbReference type="Proteomes" id="UP000678016">
    <property type="component" value="Chromosome"/>
</dbReference>
<evidence type="ECO:0000256" key="1">
    <source>
        <dbReference type="ARBA" id="ARBA00023015"/>
    </source>
</evidence>
<evidence type="ECO:0000313" key="9">
    <source>
        <dbReference type="EMBL" id="QUX27077.1"/>
    </source>
</evidence>
<name>A0ABX8BY08_9ACTN</name>
<feature type="domain" description="RNA polymerase sigma-70 region 4" evidence="8">
    <location>
        <begin position="228"/>
        <end position="277"/>
    </location>
</feature>
<dbReference type="SUPFAM" id="SSF88946">
    <property type="entry name" value="Sigma2 domain of RNA polymerase sigma factors"/>
    <property type="match status" value="1"/>
</dbReference>
<dbReference type="PANTHER" id="PTHR30385">
    <property type="entry name" value="SIGMA FACTOR F FLAGELLAR"/>
    <property type="match status" value="1"/>
</dbReference>
<feature type="region of interest" description="Disordered" evidence="5">
    <location>
        <begin position="1"/>
        <end position="31"/>
    </location>
</feature>
<dbReference type="InterPro" id="IPR007624">
    <property type="entry name" value="RNA_pol_sigma70_r3"/>
</dbReference>
<evidence type="ECO:0000256" key="2">
    <source>
        <dbReference type="ARBA" id="ARBA00023082"/>
    </source>
</evidence>
<keyword evidence="4" id="KW-0804">Transcription</keyword>
<dbReference type="NCBIfam" id="TIGR02980">
    <property type="entry name" value="SigBFG"/>
    <property type="match status" value="1"/>
</dbReference>
<protein>
    <submittedName>
        <fullName evidence="9">SigB/SigF/SigG family RNA polymerase sigma factor</fullName>
    </submittedName>
</protein>
<keyword evidence="3" id="KW-0238">DNA-binding</keyword>
<gene>
    <name evidence="9" type="ORF">KGD83_17190</name>
</gene>
<organism evidence="9 10">
    <name type="scientific">Nocardiopsis akebiae</name>
    <dbReference type="NCBI Taxonomy" id="2831968"/>
    <lineage>
        <taxon>Bacteria</taxon>
        <taxon>Bacillati</taxon>
        <taxon>Actinomycetota</taxon>
        <taxon>Actinomycetes</taxon>
        <taxon>Streptosporangiales</taxon>
        <taxon>Nocardiopsidaceae</taxon>
        <taxon>Nocardiopsis</taxon>
    </lineage>
</organism>
<dbReference type="Gene3D" id="1.20.140.160">
    <property type="match status" value="1"/>
</dbReference>
<dbReference type="SUPFAM" id="SSF88659">
    <property type="entry name" value="Sigma3 and sigma4 domains of RNA polymerase sigma factors"/>
    <property type="match status" value="2"/>
</dbReference>
<keyword evidence="1" id="KW-0805">Transcription regulation</keyword>
<dbReference type="EMBL" id="CP074132">
    <property type="protein sequence ID" value="QUX27077.1"/>
    <property type="molecule type" value="Genomic_DNA"/>
</dbReference>
<sequence>MSTTLNQDTVSQTDTDHTTLLPRRRTSSPGEEIPVEELLAELQGLDGHDPRAVRLREQVVVRYQPLVNKLARRYNGRGEPLEDLKQTAMVGLVKAIHGYRPDRGKPFISYLMPTVTGEIKRHFRDHTWAIRVPRRHQENRIKLRQVLNTFQQTHARVPTNAEIAKEMGLDEEEVVELVQASESYRSLSLDAPDSSDSDGQEGSRLEDHLGSEDEGLERVVQRESLKPALARLPEREREILKLRFFGDHTQTEIADRMGYSQMHVSRLLKNTLQQLREDVGERGPARG</sequence>
<dbReference type="Pfam" id="PF04539">
    <property type="entry name" value="Sigma70_r3"/>
    <property type="match status" value="1"/>
</dbReference>
<dbReference type="InterPro" id="IPR013324">
    <property type="entry name" value="RNA_pol_sigma_r3/r4-like"/>
</dbReference>
<evidence type="ECO:0000259" key="8">
    <source>
        <dbReference type="Pfam" id="PF04545"/>
    </source>
</evidence>
<feature type="domain" description="RNA polymerase sigma-70 region 2" evidence="7">
    <location>
        <begin position="60"/>
        <end position="128"/>
    </location>
</feature>
<dbReference type="CDD" id="cd06171">
    <property type="entry name" value="Sigma70_r4"/>
    <property type="match status" value="1"/>
</dbReference>
<dbReference type="NCBIfam" id="TIGR02937">
    <property type="entry name" value="sigma70-ECF"/>
    <property type="match status" value="1"/>
</dbReference>
<reference evidence="10" key="1">
    <citation type="submission" date="2021-05" db="EMBL/GenBank/DDBJ databases">
        <title>Direct Submission.</title>
        <authorList>
            <person name="Li K."/>
            <person name="Gao J."/>
        </authorList>
    </citation>
    <scope>NUCLEOTIDE SEQUENCE [LARGE SCALE GENOMIC DNA]</scope>
    <source>
        <strain evidence="10">HDS12</strain>
    </source>
</reference>
<dbReference type="InterPro" id="IPR014284">
    <property type="entry name" value="RNA_pol_sigma-70_dom"/>
</dbReference>